<sequence length="1103" mass="121400">MIEEKVGFCTLCKSRCGTINLVENGWLKQVLPNPAHPTGKAMCPKGRSAPEVVHNSRRLTAPLRRTSPKGDPNPRWMEISWDDALDEIASRLKDQVDKGGPESVAFAVTSGSSSPLSDSTDWILRFIRGFGSPNLCYAAEICTWHKDYAHAFTFGSGIPAADYANSELILLWGHNPSNVWLAQAEAIAASHTRGAKLAVIDPRRTAFAGRADHWLRVRPGTDAAVAMGLARELIVNEAFDAEFVRDWTNATFLVRSDNGRFLRTCDVSRSDATEGYMVWEQETGAPVAAEGRPGSAALSGSYVVSTSAGDVVCRTAFDIYREAVERYDPETVERLTGVDAKTLTDLARAMGTANGISYHTWTGTGQHRNATQTERAIATLYALTGSFDVRGGNVQITPLPTPALHTMSMMPEKQRAKALGLKERPLGPALNGWITSTDLYDAIIDHAPYKVGALVTFGTNLLVSHPAPGRGKEALKNLDFYVHCDLFHNPTSDYADILLPVSTPWEYESLRIGFEISVEAQELVQLRQQMVPLQGDTRSDTWIVFELARRLGLGELFFNGDIEAAWKYQLAPLGLDIETLRANPQGIRIPTTQRYQKYRVSGFPTETGRAELYSEKLLRHGYSPVPEFVPSPESDDPSFPLVLMAASNGYFRHSQDRGMSALRRKRPEPLVEMHPDLASRHGIREGDMVRVATRTGSIVLKASFDEELAPDVVVGDYGWWESAPDLGLPGYSLDADGKGANYNALVPERDRDPISGSSPMRSLACSVELVSRSVSHSAREFRVSSRRVEANDIVSFEFEPVDGQALSGFLPGQHVAIRVGENERCYSLTGPGCEYPLSYSIAVRRIPDGSVSGQVTSVLKEGDIVTLKPPGGNFIVPVTNEFPLVLIAAGIGITPFMSLIESLTGKPGEPEVTLYYACRDVQSRAFHERLQYHARRLRNLTIINYLSRSGETTEDYRAGRFSVDDIPASLLRQRPRFYICASNEMMDELTAGLIARNVPKFEIFSERFRSPTRPAGDSSPACNIRFSRSGRTVRWESDSGVLLDFAERNGEKLPSGCRVGQCESCVVKILEGSVRHLIDDPELEEGMCLACQALPLSDLVIDA</sequence>
<evidence type="ECO:0000313" key="8">
    <source>
        <dbReference type="EMBL" id="CVI63607.1"/>
    </source>
</evidence>
<evidence type="ECO:0000259" key="7">
    <source>
        <dbReference type="PROSITE" id="PS51669"/>
    </source>
</evidence>
<dbReference type="Gene3D" id="2.20.25.90">
    <property type="entry name" value="ADC-like domains"/>
    <property type="match status" value="1"/>
</dbReference>
<dbReference type="Pfam" id="PF00111">
    <property type="entry name" value="Fer2"/>
    <property type="match status" value="1"/>
</dbReference>
<dbReference type="InterPro" id="IPR017938">
    <property type="entry name" value="Riboflavin_synthase-like_b-brl"/>
</dbReference>
<gene>
    <name evidence="8" type="ORF">AGR7A_pAt20299</name>
</gene>
<feature type="domain" description="4Fe-4S Mo/W bis-MGD-type" evidence="7">
    <location>
        <begin position="2"/>
        <end position="57"/>
    </location>
</feature>
<dbReference type="CDD" id="cd02781">
    <property type="entry name" value="MopB_CT_Acetylene-hydratase"/>
    <property type="match status" value="1"/>
</dbReference>
<dbReference type="InterPro" id="IPR006657">
    <property type="entry name" value="MoPterin_dinucl-bd_dom"/>
</dbReference>
<dbReference type="SUPFAM" id="SSF52343">
    <property type="entry name" value="Ferredoxin reductase-like, C-terminal NADP-linked domain"/>
    <property type="match status" value="1"/>
</dbReference>
<dbReference type="SUPFAM" id="SSF63380">
    <property type="entry name" value="Riboflavin synthase domain-like"/>
    <property type="match status" value="1"/>
</dbReference>
<accession>A0A1S7U9R7</accession>
<keyword evidence="9" id="KW-1185">Reference proteome</keyword>
<reference evidence="8" key="1">
    <citation type="submission" date="2016-01" db="EMBL/GenBank/DDBJ databases">
        <authorList>
            <person name="Regsiter A."/>
            <person name="william w."/>
        </authorList>
    </citation>
    <scope>NUCLEOTIDE SEQUENCE</scope>
    <source>
        <strain evidence="8">NCPPB 1641</strain>
    </source>
</reference>
<dbReference type="Pfam" id="PF00384">
    <property type="entry name" value="Molybdopterin"/>
    <property type="match status" value="1"/>
</dbReference>
<dbReference type="GO" id="GO:0051536">
    <property type="term" value="F:iron-sulfur cluster binding"/>
    <property type="evidence" value="ECO:0007669"/>
    <property type="project" value="UniProtKB-KW"/>
</dbReference>
<dbReference type="PROSITE" id="PS51669">
    <property type="entry name" value="4FE4S_MOW_BIS_MGD"/>
    <property type="match status" value="1"/>
</dbReference>
<dbReference type="InterPro" id="IPR001041">
    <property type="entry name" value="2Fe-2S_ferredoxin-type"/>
</dbReference>
<evidence type="ECO:0000259" key="5">
    <source>
        <dbReference type="PROSITE" id="PS51085"/>
    </source>
</evidence>
<comment type="caution">
    <text evidence="8">The sequence shown here is derived from an EMBL/GenBank/DDBJ whole genome shotgun (WGS) entry which is preliminary data.</text>
</comment>
<feature type="domain" description="FAD-binding FR-type" evidence="6">
    <location>
        <begin position="776"/>
        <end position="877"/>
    </location>
</feature>
<protein>
    <submittedName>
        <fullName evidence="8">Anaerobic dehydrogenase, typically selenocysteine-containing</fullName>
    </submittedName>
</protein>
<feature type="domain" description="2Fe-2S ferredoxin-type" evidence="5">
    <location>
        <begin position="1022"/>
        <end position="1103"/>
    </location>
</feature>
<evidence type="ECO:0000256" key="2">
    <source>
        <dbReference type="ARBA" id="ARBA00022723"/>
    </source>
</evidence>
<dbReference type="SUPFAM" id="SSF53706">
    <property type="entry name" value="Formate dehydrogenase/DMSO reductase, domains 1-3"/>
    <property type="match status" value="1"/>
</dbReference>
<dbReference type="InterPro" id="IPR001433">
    <property type="entry name" value="OxRdtase_FAD/NAD-bd"/>
</dbReference>
<dbReference type="Gene3D" id="3.40.228.10">
    <property type="entry name" value="Dimethylsulfoxide Reductase, domain 2"/>
    <property type="match status" value="2"/>
</dbReference>
<dbReference type="Gene3D" id="2.40.40.20">
    <property type="match status" value="1"/>
</dbReference>
<dbReference type="InterPro" id="IPR006656">
    <property type="entry name" value="Mopterin_OxRdtase"/>
</dbReference>
<proteinExistence type="inferred from homology"/>
<dbReference type="PANTHER" id="PTHR43742">
    <property type="entry name" value="TRIMETHYLAMINE-N-OXIDE REDUCTASE"/>
    <property type="match status" value="1"/>
</dbReference>
<dbReference type="PROSITE" id="PS51085">
    <property type="entry name" value="2FE2S_FER_2"/>
    <property type="match status" value="1"/>
</dbReference>
<dbReference type="CDD" id="cd00207">
    <property type="entry name" value="fer2"/>
    <property type="match status" value="1"/>
</dbReference>
<dbReference type="InterPro" id="IPR001709">
    <property type="entry name" value="Flavoprot_Pyr_Nucl_cyt_Rdtase"/>
</dbReference>
<evidence type="ECO:0000259" key="6">
    <source>
        <dbReference type="PROSITE" id="PS51384"/>
    </source>
</evidence>
<dbReference type="GO" id="GO:0046872">
    <property type="term" value="F:metal ion binding"/>
    <property type="evidence" value="ECO:0007669"/>
    <property type="project" value="UniProtKB-KW"/>
</dbReference>
<dbReference type="GO" id="GO:0016491">
    <property type="term" value="F:oxidoreductase activity"/>
    <property type="evidence" value="ECO:0007669"/>
    <property type="project" value="InterPro"/>
</dbReference>
<dbReference type="InterPro" id="IPR017927">
    <property type="entry name" value="FAD-bd_FR_type"/>
</dbReference>
<dbReference type="InterPro" id="IPR009010">
    <property type="entry name" value="Asp_de-COase-like_dom_sf"/>
</dbReference>
<dbReference type="InterPro" id="IPR039261">
    <property type="entry name" value="FNR_nucleotide-bd"/>
</dbReference>
<dbReference type="SUPFAM" id="SSF50692">
    <property type="entry name" value="ADC-like"/>
    <property type="match status" value="1"/>
</dbReference>
<dbReference type="Gene3D" id="2.40.30.10">
    <property type="entry name" value="Translation factors"/>
    <property type="match status" value="1"/>
</dbReference>
<dbReference type="InterPro" id="IPR036010">
    <property type="entry name" value="2Fe-2S_ferredoxin-like_sf"/>
</dbReference>
<keyword evidence="4" id="KW-0411">Iron-sulfur</keyword>
<keyword evidence="3" id="KW-0408">Iron</keyword>
<dbReference type="AlphaFoldDB" id="A0A1S7U9R7"/>
<comment type="similarity">
    <text evidence="1">Belongs to the prokaryotic molybdopterin-containing oxidoreductase family.</text>
</comment>
<dbReference type="Gene3D" id="3.10.20.30">
    <property type="match status" value="1"/>
</dbReference>
<dbReference type="PRINTS" id="PR00410">
    <property type="entry name" value="PHEHYDRXLASE"/>
</dbReference>
<dbReference type="InterPro" id="IPR037949">
    <property type="entry name" value="MopB_CT_Acetylene-hydratase"/>
</dbReference>
<keyword evidence="2" id="KW-0479">Metal-binding</keyword>
<evidence type="ECO:0000256" key="1">
    <source>
        <dbReference type="ARBA" id="ARBA00010312"/>
    </source>
</evidence>
<dbReference type="PRINTS" id="PR00371">
    <property type="entry name" value="FPNCR"/>
</dbReference>
<dbReference type="InterPro" id="IPR006963">
    <property type="entry name" value="Mopterin_OxRdtase_4Fe-4S_dom"/>
</dbReference>
<dbReference type="Pfam" id="PF04879">
    <property type="entry name" value="Molybdop_Fe4S4"/>
    <property type="match status" value="1"/>
</dbReference>
<dbReference type="InterPro" id="IPR012675">
    <property type="entry name" value="Beta-grasp_dom_sf"/>
</dbReference>
<dbReference type="Gene3D" id="3.40.50.80">
    <property type="entry name" value="Nucleotide-binding domain of ferredoxin-NADP reductase (FNR) module"/>
    <property type="match status" value="1"/>
</dbReference>
<dbReference type="PROSITE" id="PS51384">
    <property type="entry name" value="FAD_FR"/>
    <property type="match status" value="1"/>
</dbReference>
<evidence type="ECO:0000313" key="9">
    <source>
        <dbReference type="Proteomes" id="UP000192140"/>
    </source>
</evidence>
<organism evidence="8 9">
    <name type="scientific">Agrobacterium deltaense NCPPB 1641</name>
    <dbReference type="NCBI Taxonomy" id="1183425"/>
    <lineage>
        <taxon>Bacteria</taxon>
        <taxon>Pseudomonadati</taxon>
        <taxon>Pseudomonadota</taxon>
        <taxon>Alphaproteobacteria</taxon>
        <taxon>Hyphomicrobiales</taxon>
        <taxon>Rhizobiaceae</taxon>
        <taxon>Rhizobium/Agrobacterium group</taxon>
        <taxon>Agrobacterium</taxon>
    </lineage>
</organism>
<dbReference type="EMBL" id="FCNP01000049">
    <property type="protein sequence ID" value="CVI63607.1"/>
    <property type="molecule type" value="Genomic_DNA"/>
</dbReference>
<dbReference type="SMART" id="SM00926">
    <property type="entry name" value="Molybdop_Fe4S4"/>
    <property type="match status" value="1"/>
</dbReference>
<dbReference type="GO" id="GO:0018818">
    <property type="term" value="F:acetylene hydratase activity"/>
    <property type="evidence" value="ECO:0007669"/>
    <property type="project" value="InterPro"/>
</dbReference>
<dbReference type="Gene3D" id="3.40.50.740">
    <property type="match status" value="2"/>
</dbReference>
<dbReference type="GO" id="GO:0043546">
    <property type="term" value="F:molybdopterin cofactor binding"/>
    <property type="evidence" value="ECO:0007669"/>
    <property type="project" value="InterPro"/>
</dbReference>
<dbReference type="InterPro" id="IPR050612">
    <property type="entry name" value="Prok_Mopterin_Oxidored"/>
</dbReference>
<evidence type="ECO:0000256" key="3">
    <source>
        <dbReference type="ARBA" id="ARBA00023004"/>
    </source>
</evidence>
<dbReference type="RefSeq" id="WP_080855223.1">
    <property type="nucleotide sequence ID" value="NZ_LT009777.1"/>
</dbReference>
<dbReference type="Pfam" id="PF01568">
    <property type="entry name" value="Molydop_binding"/>
    <property type="match status" value="1"/>
</dbReference>
<name>A0A1S7U9R7_9HYPH</name>
<dbReference type="SUPFAM" id="SSF54292">
    <property type="entry name" value="2Fe-2S ferredoxin-like"/>
    <property type="match status" value="1"/>
</dbReference>
<dbReference type="Pfam" id="PF00175">
    <property type="entry name" value="NAD_binding_1"/>
    <property type="match status" value="1"/>
</dbReference>
<dbReference type="Proteomes" id="UP000192140">
    <property type="component" value="Unassembled WGS sequence"/>
</dbReference>
<evidence type="ECO:0000256" key="4">
    <source>
        <dbReference type="ARBA" id="ARBA00023014"/>
    </source>
</evidence>